<dbReference type="PROSITE" id="PS00107">
    <property type="entry name" value="PROTEIN_KINASE_ATP"/>
    <property type="match status" value="1"/>
</dbReference>
<organism evidence="22 23">
    <name type="scientific">Ziziphus jujuba</name>
    <name type="common">Chinese jujube</name>
    <name type="synonym">Ziziphus sativa</name>
    <dbReference type="NCBI Taxonomy" id="326968"/>
    <lineage>
        <taxon>Eukaryota</taxon>
        <taxon>Viridiplantae</taxon>
        <taxon>Streptophyta</taxon>
        <taxon>Embryophyta</taxon>
        <taxon>Tracheophyta</taxon>
        <taxon>Spermatophyta</taxon>
        <taxon>Magnoliopsida</taxon>
        <taxon>eudicotyledons</taxon>
        <taxon>Gunneridae</taxon>
        <taxon>Pentapetalae</taxon>
        <taxon>rosids</taxon>
        <taxon>fabids</taxon>
        <taxon>Rosales</taxon>
        <taxon>Rhamnaceae</taxon>
        <taxon>Paliureae</taxon>
        <taxon>Ziziphus</taxon>
    </lineage>
</organism>
<evidence type="ECO:0000256" key="15">
    <source>
        <dbReference type="ARBA" id="ARBA00023170"/>
    </source>
</evidence>
<accession>A0ABM3IPP1</accession>
<evidence type="ECO:0000256" key="17">
    <source>
        <dbReference type="ARBA" id="ARBA00047899"/>
    </source>
</evidence>
<dbReference type="PROSITE" id="PS00109">
    <property type="entry name" value="PROTEIN_KINASE_TYR"/>
    <property type="match status" value="1"/>
</dbReference>
<dbReference type="GeneID" id="125423247"/>
<keyword evidence="13 20" id="KW-1133">Transmembrane helix</keyword>
<dbReference type="InterPro" id="IPR008266">
    <property type="entry name" value="Tyr_kinase_AS"/>
</dbReference>
<sequence>MATLIETLISKKEVVRQIHFLWLISNLLFCYSSTASNVYCSSSRTSQGKGGEAEALVRWKNSLGNQTNSLFLASWKMLLPQSSTSTWSSTNSSCNLKRRSTSHCHWAGVKCNKSGSVVSINLASHNLRGTLQNFDFSSFPNIQSFVLSNNSLYGTIPPTISNLSKLIYLDLSSNHFYGNIPYEICLLTNLRVFYVDGNYFNGSIPHEIGKLVSLKEFFLSGNNLLGSIPRSIGNMSKLTALILSENKFFGSIPHEVGQLKSLNRLYLDRNQLSGSIPTSIGNLSNLTILNLGENKLSGFIPHEIGQLKSITTFCLYENYLTGSIPESIGNLIFLIDLNLSYNNITGSIPLGMNNFTELESFQIDENFLFGNLPENICLGQSLTWFTASHNYLTGPIPKSVRNCTSLVTISLEKNQLTGNILDGFGIHPNLDYMDLSDNKFFGKLTGNWRELRKLTMLNISKNKISGKLLPELGKATQLHILDLSSNLLVGNIPKELGRIRPLFILKLSNNMLSGKVPVEIGMLSSLEQLDLAENKLDGPIPIDFGQCSKLLHLNLRDNNFSGTIPFLIGNLHALENLDLSQNILTGELPVELGNLHMLETFNLSHNRLSGLIPLTFKDMISLILVDVSYNLLAGPLPNVKAFIEAPRAALENNKGLCGNNTSLTLCSTPKKESKKVLVLIIISIFGTLILLFLIVGVLLIRQKIQRNEDESRETQTRAFFEALSHDGRIVHQEIVEATENFDSKYCVGVGGFGRVYKTSLSTGQVVAVKKFHENDGVTSSEETFTSEIYVLTRVRHRNIIKLHGFCSHTRHSFLVYEFMERGSLVKILSDDVQAKELEWSKRVNIVKGLAKAICYLHHECFPPIVHRDISSKNVLLDAEYEAHISDFGSARAFDPDSSNWSPFAGTVGYSAPELAYTMKIKEKSDVYSFGVVTLEVIMGKHPGDLVLSLSTSPLIEVHQILLKDVLDQRLSPPGRQVADQVANIVEQAFACLNRIPQSRPTMKQVSEKLSTSSALSLSKPLHMLTLKQLIDLTTCASSAA</sequence>
<dbReference type="InterPro" id="IPR003591">
    <property type="entry name" value="Leu-rich_rpt_typical-subtyp"/>
</dbReference>
<evidence type="ECO:0000259" key="21">
    <source>
        <dbReference type="PROSITE" id="PS50011"/>
    </source>
</evidence>
<dbReference type="InterPro" id="IPR055414">
    <property type="entry name" value="LRR_R13L4/SHOC2-like"/>
</dbReference>
<evidence type="ECO:0000256" key="11">
    <source>
        <dbReference type="ARBA" id="ARBA00022777"/>
    </source>
</evidence>
<keyword evidence="8" id="KW-0732">Signal</keyword>
<keyword evidence="11" id="KW-0418">Kinase</keyword>
<comment type="catalytic activity">
    <reaction evidence="17">
        <text>L-threonyl-[protein] + ATP = O-phospho-L-threonyl-[protein] + ADP + H(+)</text>
        <dbReference type="Rhea" id="RHEA:46608"/>
        <dbReference type="Rhea" id="RHEA-COMP:11060"/>
        <dbReference type="Rhea" id="RHEA-COMP:11605"/>
        <dbReference type="ChEBI" id="CHEBI:15378"/>
        <dbReference type="ChEBI" id="CHEBI:30013"/>
        <dbReference type="ChEBI" id="CHEBI:30616"/>
        <dbReference type="ChEBI" id="CHEBI:61977"/>
        <dbReference type="ChEBI" id="CHEBI:456216"/>
        <dbReference type="EC" id="2.7.11.1"/>
    </reaction>
</comment>
<evidence type="ECO:0000256" key="10">
    <source>
        <dbReference type="ARBA" id="ARBA00022741"/>
    </source>
</evidence>
<evidence type="ECO:0000256" key="19">
    <source>
        <dbReference type="PROSITE-ProRule" id="PRU10141"/>
    </source>
</evidence>
<dbReference type="Proteomes" id="UP001652623">
    <property type="component" value="Chromosome 3"/>
</dbReference>
<dbReference type="RefSeq" id="XP_048332867.2">
    <property type="nucleotide sequence ID" value="XM_048476910.2"/>
</dbReference>
<dbReference type="PROSITE" id="PS50011">
    <property type="entry name" value="PROTEIN_KINASE_DOM"/>
    <property type="match status" value="1"/>
</dbReference>
<dbReference type="EC" id="2.7.11.1" evidence="3"/>
<dbReference type="PANTHER" id="PTHR48053">
    <property type="entry name" value="LEUCINE RICH REPEAT FAMILY PROTEIN, EXPRESSED"/>
    <property type="match status" value="1"/>
</dbReference>
<evidence type="ECO:0000256" key="8">
    <source>
        <dbReference type="ARBA" id="ARBA00022729"/>
    </source>
</evidence>
<evidence type="ECO:0000313" key="23">
    <source>
        <dbReference type="RefSeq" id="XP_048332867.2"/>
    </source>
</evidence>
<evidence type="ECO:0000256" key="3">
    <source>
        <dbReference type="ARBA" id="ARBA00012513"/>
    </source>
</evidence>
<dbReference type="Gene3D" id="1.10.510.10">
    <property type="entry name" value="Transferase(Phosphotransferase) domain 1"/>
    <property type="match status" value="1"/>
</dbReference>
<reference evidence="23" key="1">
    <citation type="submission" date="2025-08" db="UniProtKB">
        <authorList>
            <consortium name="RefSeq"/>
        </authorList>
    </citation>
    <scope>IDENTIFICATION</scope>
    <source>
        <tissue evidence="23">Seedling</tissue>
    </source>
</reference>
<comment type="catalytic activity">
    <reaction evidence="18">
        <text>L-seryl-[protein] + ATP = O-phospho-L-seryl-[protein] + ADP + H(+)</text>
        <dbReference type="Rhea" id="RHEA:17989"/>
        <dbReference type="Rhea" id="RHEA-COMP:9863"/>
        <dbReference type="Rhea" id="RHEA-COMP:11604"/>
        <dbReference type="ChEBI" id="CHEBI:15378"/>
        <dbReference type="ChEBI" id="CHEBI:29999"/>
        <dbReference type="ChEBI" id="CHEBI:30616"/>
        <dbReference type="ChEBI" id="CHEBI:83421"/>
        <dbReference type="ChEBI" id="CHEBI:456216"/>
        <dbReference type="EC" id="2.7.11.1"/>
    </reaction>
</comment>
<keyword evidence="15" id="KW-0675">Receptor</keyword>
<gene>
    <name evidence="23" type="primary">LOC125423247</name>
</gene>
<keyword evidence="9" id="KW-0677">Repeat</keyword>
<feature type="transmembrane region" description="Helical" evidence="20">
    <location>
        <begin position="676"/>
        <end position="700"/>
    </location>
</feature>
<dbReference type="SUPFAM" id="SSF52058">
    <property type="entry name" value="L domain-like"/>
    <property type="match status" value="2"/>
</dbReference>
<dbReference type="Pfam" id="PF23598">
    <property type="entry name" value="LRR_14"/>
    <property type="match status" value="1"/>
</dbReference>
<dbReference type="Pfam" id="PF13855">
    <property type="entry name" value="LRR_8"/>
    <property type="match status" value="1"/>
</dbReference>
<evidence type="ECO:0000313" key="22">
    <source>
        <dbReference type="Proteomes" id="UP001652623"/>
    </source>
</evidence>
<dbReference type="SUPFAM" id="SSF56112">
    <property type="entry name" value="Protein kinase-like (PK-like)"/>
    <property type="match status" value="1"/>
</dbReference>
<dbReference type="Pfam" id="PF00069">
    <property type="entry name" value="Pkinase"/>
    <property type="match status" value="1"/>
</dbReference>
<evidence type="ECO:0000256" key="18">
    <source>
        <dbReference type="ARBA" id="ARBA00048679"/>
    </source>
</evidence>
<dbReference type="InterPro" id="IPR017441">
    <property type="entry name" value="Protein_kinase_ATP_BS"/>
</dbReference>
<evidence type="ECO:0000256" key="9">
    <source>
        <dbReference type="ARBA" id="ARBA00022737"/>
    </source>
</evidence>
<keyword evidence="12 19" id="KW-0067">ATP-binding</keyword>
<feature type="binding site" evidence="19">
    <location>
        <position position="770"/>
    </location>
    <ligand>
        <name>ATP</name>
        <dbReference type="ChEBI" id="CHEBI:30616"/>
    </ligand>
</feature>
<evidence type="ECO:0000256" key="12">
    <source>
        <dbReference type="ARBA" id="ARBA00022840"/>
    </source>
</evidence>
<dbReference type="InterPro" id="IPR011009">
    <property type="entry name" value="Kinase-like_dom_sf"/>
</dbReference>
<keyword evidence="5" id="KW-0433">Leucine-rich repeat</keyword>
<keyword evidence="7 20" id="KW-0812">Transmembrane</keyword>
<evidence type="ECO:0000256" key="20">
    <source>
        <dbReference type="SAM" id="Phobius"/>
    </source>
</evidence>
<dbReference type="InterPro" id="IPR001611">
    <property type="entry name" value="Leu-rich_rpt"/>
</dbReference>
<evidence type="ECO:0000256" key="16">
    <source>
        <dbReference type="ARBA" id="ARBA00023180"/>
    </source>
</evidence>
<dbReference type="SMART" id="SM00369">
    <property type="entry name" value="LRR_TYP"/>
    <property type="match status" value="7"/>
</dbReference>
<evidence type="ECO:0000256" key="6">
    <source>
        <dbReference type="ARBA" id="ARBA00022679"/>
    </source>
</evidence>
<keyword evidence="22" id="KW-1185">Reference proteome</keyword>
<keyword evidence="6" id="KW-0808">Transferase</keyword>
<comment type="subcellular location">
    <subcellularLocation>
        <location evidence="1">Cell membrane</location>
    </subcellularLocation>
    <subcellularLocation>
        <location evidence="2">Membrane</location>
        <topology evidence="2">Single-pass type I membrane protein</topology>
    </subcellularLocation>
</comment>
<dbReference type="InterPro" id="IPR051716">
    <property type="entry name" value="Plant_RL_S/T_kinase"/>
</dbReference>
<dbReference type="Pfam" id="PF00560">
    <property type="entry name" value="LRR_1"/>
    <property type="match status" value="5"/>
</dbReference>
<protein>
    <recommendedName>
        <fullName evidence="3">non-specific serine/threonine protein kinase</fullName>
        <ecNumber evidence="3">2.7.11.1</ecNumber>
    </recommendedName>
</protein>
<proteinExistence type="predicted"/>
<dbReference type="InterPro" id="IPR000719">
    <property type="entry name" value="Prot_kinase_dom"/>
</dbReference>
<evidence type="ECO:0000256" key="7">
    <source>
        <dbReference type="ARBA" id="ARBA00022692"/>
    </source>
</evidence>
<evidence type="ECO:0000256" key="14">
    <source>
        <dbReference type="ARBA" id="ARBA00023136"/>
    </source>
</evidence>
<evidence type="ECO:0000256" key="4">
    <source>
        <dbReference type="ARBA" id="ARBA00022527"/>
    </source>
</evidence>
<dbReference type="PANTHER" id="PTHR48053:SF142">
    <property type="entry name" value="REPEAT RECEPTOR-LIKE PROTEIN KINASE FAMILY PROTEIN, PUTATIVE-RELATED"/>
    <property type="match status" value="1"/>
</dbReference>
<evidence type="ECO:0000256" key="5">
    <source>
        <dbReference type="ARBA" id="ARBA00022614"/>
    </source>
</evidence>
<evidence type="ECO:0000256" key="2">
    <source>
        <dbReference type="ARBA" id="ARBA00004479"/>
    </source>
</evidence>
<keyword evidence="4" id="KW-0723">Serine/threonine-protein kinase</keyword>
<dbReference type="Gene3D" id="3.80.10.10">
    <property type="entry name" value="Ribonuclease Inhibitor"/>
    <property type="match status" value="2"/>
</dbReference>
<keyword evidence="16" id="KW-0325">Glycoprotein</keyword>
<dbReference type="InterPro" id="IPR032675">
    <property type="entry name" value="LRR_dom_sf"/>
</dbReference>
<feature type="domain" description="Protein kinase" evidence="21">
    <location>
        <begin position="741"/>
        <end position="1015"/>
    </location>
</feature>
<dbReference type="Gene3D" id="3.30.200.20">
    <property type="entry name" value="Phosphorylase Kinase, domain 1"/>
    <property type="match status" value="1"/>
</dbReference>
<dbReference type="SMART" id="SM00365">
    <property type="entry name" value="LRR_SD22"/>
    <property type="match status" value="7"/>
</dbReference>
<keyword evidence="14 20" id="KW-0472">Membrane</keyword>
<name>A0ABM3IPP1_ZIZJJ</name>
<evidence type="ECO:0000256" key="1">
    <source>
        <dbReference type="ARBA" id="ARBA00004236"/>
    </source>
</evidence>
<evidence type="ECO:0000256" key="13">
    <source>
        <dbReference type="ARBA" id="ARBA00022989"/>
    </source>
</evidence>
<keyword evidence="10 19" id="KW-0547">Nucleotide-binding</keyword>